<gene>
    <name evidence="1" type="ORF">EUAN_19950</name>
</gene>
<proteinExistence type="predicted"/>
<accession>A0A1S1V5G2</accession>
<evidence type="ECO:0000313" key="2">
    <source>
        <dbReference type="Proteomes" id="UP000180254"/>
    </source>
</evidence>
<dbReference type="Proteomes" id="UP000180254">
    <property type="component" value="Unassembled WGS sequence"/>
</dbReference>
<sequence length="80" mass="9608">MNIDRFKDINSFLNELEERKIFYRLSKTRPESIMVEVAVPGQRWEIEFMENGEIEIEKFICDGSYYDVTELKALFKDFSD</sequence>
<dbReference type="RefSeq" id="WP_211266345.1">
    <property type="nucleotide sequence ID" value="NZ_MKIE01000009.1"/>
</dbReference>
<organism evidence="1 2">
    <name type="scientific">Andreesenia angusta</name>
    <dbReference type="NCBI Taxonomy" id="39480"/>
    <lineage>
        <taxon>Bacteria</taxon>
        <taxon>Bacillati</taxon>
        <taxon>Bacillota</taxon>
        <taxon>Tissierellia</taxon>
        <taxon>Tissierellales</taxon>
        <taxon>Gottschalkiaceae</taxon>
        <taxon>Andreesenia</taxon>
    </lineage>
</organism>
<dbReference type="AlphaFoldDB" id="A0A1S1V5G2"/>
<reference evidence="1 2" key="1">
    <citation type="submission" date="2016-09" db="EMBL/GenBank/DDBJ databases">
        <title>Genome sequence of Eubacterium angustum.</title>
        <authorList>
            <person name="Poehlein A."/>
            <person name="Daniel R."/>
        </authorList>
    </citation>
    <scope>NUCLEOTIDE SEQUENCE [LARGE SCALE GENOMIC DNA]</scope>
    <source>
        <strain evidence="1 2">DSM 1989</strain>
    </source>
</reference>
<evidence type="ECO:0000313" key="1">
    <source>
        <dbReference type="EMBL" id="OHW61675.1"/>
    </source>
</evidence>
<comment type="caution">
    <text evidence="1">The sequence shown here is derived from an EMBL/GenBank/DDBJ whole genome shotgun (WGS) entry which is preliminary data.</text>
</comment>
<dbReference type="STRING" id="39480.EUAN_19950"/>
<name>A0A1S1V5G2_9FIRM</name>
<protein>
    <submittedName>
        <fullName evidence="1">Uncharacterized protein</fullName>
    </submittedName>
</protein>
<dbReference type="EMBL" id="MKIE01000009">
    <property type="protein sequence ID" value="OHW61675.1"/>
    <property type="molecule type" value="Genomic_DNA"/>
</dbReference>
<keyword evidence="2" id="KW-1185">Reference proteome</keyword>